<dbReference type="SUPFAM" id="SSF103481">
    <property type="entry name" value="Multidrug resistance efflux transporter EmrE"/>
    <property type="match status" value="1"/>
</dbReference>
<keyword evidence="8" id="KW-1185">Reference proteome</keyword>
<sequence>MGCLVLWVFSSVAVQAVATEKAQFQQPLFVTFFNSMAGVVLLCPCRRSAARDRVAATGRMTCTVGVLWSCSQCMYNVSLLHTSVATNTVLSSTSSVFTFIFSLLMRKPFRRNSCAAAVLCFTGCCLVACQVDMVGASAILRLASGHQISPWLLGPAVTPKAPTAPKSKSEARNERNEAAGAAIAELIPEGKGRRLHAAPRQERGNANGLRRWPLPCHAEPRLVVVPSVRKASSLPSLTVGWPMRSRRSGGSRLRLLSNATPKAKCKEPCVSKPPRPERMESRELEDSALEARFHVELKRVSSEVSEVQRRQLSTRNHLSNVKTELNSNHELEASLQAAADEVKAEVKEHLGTFMAEWESFQPVSKELQALADEAEMLTDTDLRMKELLERMSRKLDAFDQTLGNHY</sequence>
<keyword evidence="2" id="KW-0812">Transmembrane</keyword>
<evidence type="ECO:0000256" key="3">
    <source>
        <dbReference type="ARBA" id="ARBA00022989"/>
    </source>
</evidence>
<keyword evidence="4" id="KW-0472">Membrane</keyword>
<comment type="subcellular location">
    <subcellularLocation>
        <location evidence="1">Membrane</location>
        <topology evidence="1">Multi-pass membrane protein</topology>
    </subcellularLocation>
</comment>
<gene>
    <name evidence="7" type="ORF">EVOR1521_LOCUS11143</name>
</gene>
<proteinExistence type="predicted"/>
<protein>
    <recommendedName>
        <fullName evidence="6">EamA domain-containing protein</fullName>
    </recommendedName>
</protein>
<dbReference type="EMBL" id="CAUJNA010001101">
    <property type="protein sequence ID" value="CAJ1384237.1"/>
    <property type="molecule type" value="Genomic_DNA"/>
</dbReference>
<evidence type="ECO:0000313" key="7">
    <source>
        <dbReference type="EMBL" id="CAJ1384237.1"/>
    </source>
</evidence>
<dbReference type="AlphaFoldDB" id="A0AA36IAR5"/>
<reference evidence="7" key="1">
    <citation type="submission" date="2023-08" db="EMBL/GenBank/DDBJ databases">
        <authorList>
            <person name="Chen Y."/>
            <person name="Shah S."/>
            <person name="Dougan E. K."/>
            <person name="Thang M."/>
            <person name="Chan C."/>
        </authorList>
    </citation>
    <scope>NUCLEOTIDE SEQUENCE</scope>
</reference>
<dbReference type="InterPro" id="IPR037185">
    <property type="entry name" value="EmrE-like"/>
</dbReference>
<evidence type="ECO:0000256" key="5">
    <source>
        <dbReference type="SAM" id="SignalP"/>
    </source>
</evidence>
<feature type="chain" id="PRO_5041271315" description="EamA domain-containing protein" evidence="5">
    <location>
        <begin position="19"/>
        <end position="406"/>
    </location>
</feature>
<keyword evidence="3" id="KW-1133">Transmembrane helix</keyword>
<feature type="signal peptide" evidence="5">
    <location>
        <begin position="1"/>
        <end position="18"/>
    </location>
</feature>
<keyword evidence="5" id="KW-0732">Signal</keyword>
<dbReference type="GO" id="GO:0016020">
    <property type="term" value="C:membrane"/>
    <property type="evidence" value="ECO:0007669"/>
    <property type="project" value="UniProtKB-SubCell"/>
</dbReference>
<evidence type="ECO:0000313" key="8">
    <source>
        <dbReference type="Proteomes" id="UP001178507"/>
    </source>
</evidence>
<dbReference type="InterPro" id="IPR000620">
    <property type="entry name" value="EamA_dom"/>
</dbReference>
<accession>A0AA36IAR5</accession>
<evidence type="ECO:0000256" key="2">
    <source>
        <dbReference type="ARBA" id="ARBA00022692"/>
    </source>
</evidence>
<evidence type="ECO:0000259" key="6">
    <source>
        <dbReference type="Pfam" id="PF00892"/>
    </source>
</evidence>
<feature type="domain" description="EamA" evidence="6">
    <location>
        <begin position="6"/>
        <end position="127"/>
    </location>
</feature>
<comment type="caution">
    <text evidence="7">The sequence shown here is derived from an EMBL/GenBank/DDBJ whole genome shotgun (WGS) entry which is preliminary data.</text>
</comment>
<dbReference type="PANTHER" id="PTHR23051">
    <property type="entry name" value="SOLUTE CARRIER FAMILY 35, MEMBER F5"/>
    <property type="match status" value="1"/>
</dbReference>
<dbReference type="Proteomes" id="UP001178507">
    <property type="component" value="Unassembled WGS sequence"/>
</dbReference>
<evidence type="ECO:0000256" key="4">
    <source>
        <dbReference type="ARBA" id="ARBA00023136"/>
    </source>
</evidence>
<name>A0AA36IAR5_9DINO</name>
<dbReference type="PANTHER" id="PTHR23051:SF0">
    <property type="entry name" value="SOLUTE CARRIER FAMILY 35 MEMBER F5"/>
    <property type="match status" value="1"/>
</dbReference>
<evidence type="ECO:0000256" key="1">
    <source>
        <dbReference type="ARBA" id="ARBA00004141"/>
    </source>
</evidence>
<organism evidence="7 8">
    <name type="scientific">Effrenium voratum</name>
    <dbReference type="NCBI Taxonomy" id="2562239"/>
    <lineage>
        <taxon>Eukaryota</taxon>
        <taxon>Sar</taxon>
        <taxon>Alveolata</taxon>
        <taxon>Dinophyceae</taxon>
        <taxon>Suessiales</taxon>
        <taxon>Symbiodiniaceae</taxon>
        <taxon>Effrenium</taxon>
    </lineage>
</organism>
<dbReference type="Pfam" id="PF00892">
    <property type="entry name" value="EamA"/>
    <property type="match status" value="1"/>
</dbReference>